<dbReference type="AlphaFoldDB" id="A0A833M2A2"/>
<name>A0A833M2A2_9LEPT</name>
<evidence type="ECO:0000256" key="1">
    <source>
        <dbReference type="SAM" id="MobiDB-lite"/>
    </source>
</evidence>
<dbReference type="Proteomes" id="UP000460298">
    <property type="component" value="Unassembled WGS sequence"/>
</dbReference>
<feature type="region of interest" description="Disordered" evidence="1">
    <location>
        <begin position="89"/>
        <end position="136"/>
    </location>
</feature>
<feature type="region of interest" description="Disordered" evidence="1">
    <location>
        <begin position="173"/>
        <end position="216"/>
    </location>
</feature>
<sequence length="306" mass="33377">MITLEQLDELEGRIVRALELIGDLRSENSRLETENERLRSEHDELKLALDEKEKTVQSLKDQLDRTGAELNDLKQKEAVLEKRITEMLSRLSDVEGRPGTSSSSYSAPAAPRSEPAPVASFAAPAATSAPAATPAAIPEEDDLITIEDDEPAPVIQSGDDESIVLLEDEDLPLQRATPVPPVPESVINESTASEEHGFTRQADYERAQPSVDAGEDEDIIILDDEDDDVIFADEDEIEIIEEAPAAVAVAPSTPSVSTADFTPPPEEEGSLALEDDILLDDDDDIGIFDMDDDDDFLIVEEDTRNT</sequence>
<organism evidence="2 3">
    <name type="scientific">Leptonema illini</name>
    <dbReference type="NCBI Taxonomy" id="183"/>
    <lineage>
        <taxon>Bacteria</taxon>
        <taxon>Pseudomonadati</taxon>
        <taxon>Spirochaetota</taxon>
        <taxon>Spirochaetia</taxon>
        <taxon>Leptospirales</taxon>
        <taxon>Leptospiraceae</taxon>
        <taxon>Leptonema</taxon>
    </lineage>
</organism>
<comment type="caution">
    <text evidence="2">The sequence shown here is derived from an EMBL/GenBank/DDBJ whole genome shotgun (WGS) entry which is preliminary data.</text>
</comment>
<feature type="compositionally biased region" description="Low complexity" evidence="1">
    <location>
        <begin position="98"/>
        <end position="136"/>
    </location>
</feature>
<keyword evidence="2" id="KW-0131">Cell cycle</keyword>
<proteinExistence type="predicted"/>
<gene>
    <name evidence="2" type="primary">zapB</name>
    <name evidence="2" type="ORF">F9K24_08010</name>
</gene>
<reference evidence="2 3" key="1">
    <citation type="submission" date="2019-10" db="EMBL/GenBank/DDBJ databases">
        <title>Extracellular Electron Transfer in a Candidatus Methanoperedens spp. Enrichment Culture.</title>
        <authorList>
            <person name="Berger S."/>
            <person name="Rangel Shaw D."/>
            <person name="Berben T."/>
            <person name="In 'T Zandt M."/>
            <person name="Frank J."/>
            <person name="Reimann J."/>
            <person name="Jetten M.S.M."/>
            <person name="Welte C.U."/>
        </authorList>
    </citation>
    <scope>NUCLEOTIDE SEQUENCE [LARGE SCALE GENOMIC DNA]</scope>
    <source>
        <strain evidence="2">SB12</strain>
    </source>
</reference>
<dbReference type="GO" id="GO:0051301">
    <property type="term" value="P:cell division"/>
    <property type="evidence" value="ECO:0007669"/>
    <property type="project" value="UniProtKB-KW"/>
</dbReference>
<accession>A0A833M2A2</accession>
<keyword evidence="2" id="KW-0132">Cell division</keyword>
<dbReference type="EMBL" id="WBUI01000006">
    <property type="protein sequence ID" value="KAB2933283.1"/>
    <property type="molecule type" value="Genomic_DNA"/>
</dbReference>
<evidence type="ECO:0000313" key="2">
    <source>
        <dbReference type="EMBL" id="KAB2933283.1"/>
    </source>
</evidence>
<feature type="compositionally biased region" description="Basic and acidic residues" evidence="1">
    <location>
        <begin position="193"/>
        <end position="206"/>
    </location>
</feature>
<protein>
    <submittedName>
        <fullName evidence="2">Cell division protein ZapB</fullName>
    </submittedName>
</protein>
<evidence type="ECO:0000313" key="3">
    <source>
        <dbReference type="Proteomes" id="UP000460298"/>
    </source>
</evidence>
<feature type="region of interest" description="Disordered" evidence="1">
    <location>
        <begin position="248"/>
        <end position="272"/>
    </location>
</feature>
<dbReference type="Gene3D" id="1.20.5.340">
    <property type="match status" value="1"/>
</dbReference>